<gene>
    <name evidence="3" type="ORF">F2S36_12165</name>
</gene>
<evidence type="ECO:0008006" key="5">
    <source>
        <dbReference type="Google" id="ProtNLM"/>
    </source>
</evidence>
<protein>
    <recommendedName>
        <fullName evidence="5">DUF4906 domain-containing protein</fullName>
    </recommendedName>
</protein>
<name>A0A9P3ZI79_9BACT</name>
<reference evidence="3 4" key="1">
    <citation type="journal article" date="2019" name="Nat. Med.">
        <title>A library of human gut bacterial isolates paired with longitudinal multiomics data enables mechanistic microbiome research.</title>
        <authorList>
            <person name="Poyet M."/>
            <person name="Groussin M."/>
            <person name="Gibbons S.M."/>
            <person name="Avila-Pacheco J."/>
            <person name="Jiang X."/>
            <person name="Kearney S.M."/>
            <person name="Perrotta A.R."/>
            <person name="Berdy B."/>
            <person name="Zhao S."/>
            <person name="Lieberman T.D."/>
            <person name="Swanson P.K."/>
            <person name="Smith M."/>
            <person name="Roesemann S."/>
            <person name="Alexander J.E."/>
            <person name="Rich S.A."/>
            <person name="Livny J."/>
            <person name="Vlamakis H."/>
            <person name="Clish C."/>
            <person name="Bullock K."/>
            <person name="Deik A."/>
            <person name="Scott J."/>
            <person name="Pierce K.A."/>
            <person name="Xavier R.J."/>
            <person name="Alm E.J."/>
        </authorList>
    </citation>
    <scope>NUCLEOTIDE SEQUENCE [LARGE SCALE GENOMIC DNA]</scope>
    <source>
        <strain evidence="3 4">BIOML-A204</strain>
    </source>
</reference>
<sequence length="644" mass="70980">MKNSTHYRLRALACALLASAAMLGACDDDDPNDDPDPGKKPPVTLTDQIQYDGGDLVGIKSAIYVAEEDGSHTFYLSPTEGLINAEQMKQADDYLRVMVESPKGTVNTASDPFEIEYKDISVKKTTMNDVASVELSADLVTETRLNLYTYVELKSGKTLIARYQNTCTEERDVELTNQYEIDNRIAAVGSVVEWRNVREGNRRFCLYEQEGLAAPEEGAAGVEILLAEELFGTEEIDLATADPAKVQIRCGEFATGAGTTGTLTAKYLTDKFGTIEGLIVALDASKDGKRLRAAYEGTFAGGYAATNTIKVTEPAAGGEAAAAAEAPIAALFSQEPQVGSYVFALGDAETAAAPADLAKGHWAAYVRVLAAKFDGVIDVAAQTSDYWFRLYDHKTYQTYYGEDAGLTGTIETHPNPAGGKEIYLRVNLTLKNGIGVEAEYYGVPTAATADAMDEETLKPVKPFEPYIKFLDKDNKDMLYWPVTAMEVRHDPAYRDSYTGDLLSGYCFYFRNAFTESIDADDNTTPMFFLPDSYLDHEGEIDLPAEGTNCKWNLRFQYMYLSSYNGYGYSDKAKYCMRCPEKAAVTVKQENKEWIFKFSMVDWGVFSTWNPDPTGTGNTLIIEFRGKADKYSGSKPNDLADDFYE</sequence>
<proteinExistence type="predicted"/>
<evidence type="ECO:0000313" key="4">
    <source>
        <dbReference type="Proteomes" id="UP000323119"/>
    </source>
</evidence>
<keyword evidence="2" id="KW-0732">Signal</keyword>
<evidence type="ECO:0000313" key="3">
    <source>
        <dbReference type="EMBL" id="KAA2558897.1"/>
    </source>
</evidence>
<evidence type="ECO:0000256" key="2">
    <source>
        <dbReference type="SAM" id="SignalP"/>
    </source>
</evidence>
<comment type="caution">
    <text evidence="3">The sequence shown here is derived from an EMBL/GenBank/DDBJ whole genome shotgun (WGS) entry which is preliminary data.</text>
</comment>
<feature type="chain" id="PRO_5040512846" description="DUF4906 domain-containing protein" evidence="2">
    <location>
        <begin position="25"/>
        <end position="644"/>
    </location>
</feature>
<evidence type="ECO:0000256" key="1">
    <source>
        <dbReference type="SAM" id="MobiDB-lite"/>
    </source>
</evidence>
<feature type="signal peptide" evidence="2">
    <location>
        <begin position="1"/>
        <end position="24"/>
    </location>
</feature>
<dbReference type="AlphaFoldDB" id="A0A9P3ZI79"/>
<dbReference type="PROSITE" id="PS51257">
    <property type="entry name" value="PROKAR_LIPOPROTEIN"/>
    <property type="match status" value="1"/>
</dbReference>
<accession>A0A9P3ZI79</accession>
<dbReference type="Proteomes" id="UP000323119">
    <property type="component" value="Unassembled WGS sequence"/>
</dbReference>
<feature type="region of interest" description="Disordered" evidence="1">
    <location>
        <begin position="27"/>
        <end position="47"/>
    </location>
</feature>
<dbReference type="EMBL" id="VVUY01000011">
    <property type="protein sequence ID" value="KAA2558897.1"/>
    <property type="molecule type" value="Genomic_DNA"/>
</dbReference>
<organism evidence="3 4">
    <name type="scientific">Alistipes onderdonkii</name>
    <dbReference type="NCBI Taxonomy" id="328813"/>
    <lineage>
        <taxon>Bacteria</taxon>
        <taxon>Pseudomonadati</taxon>
        <taxon>Bacteroidota</taxon>
        <taxon>Bacteroidia</taxon>
        <taxon>Bacteroidales</taxon>
        <taxon>Rikenellaceae</taxon>
        <taxon>Alistipes</taxon>
    </lineage>
</organism>